<dbReference type="AlphaFoldDB" id="A0A0G4HE40"/>
<proteinExistence type="predicted"/>
<gene>
    <name evidence="2" type="ORF">Cvel_966</name>
</gene>
<accession>A0A0G4HE40</accession>
<feature type="coiled-coil region" evidence="1">
    <location>
        <begin position="81"/>
        <end position="152"/>
    </location>
</feature>
<dbReference type="VEuPathDB" id="CryptoDB:Cvel_966"/>
<sequence>MEQPPPKKPRKAGPKVDDNEAAELILQYLTNQNRYGKFKVYMVKQVGSDHRLGKEACSSAFQQIDGLASCDLQGAASDLGAEERNEELKSASQQNSVLEVRIKELMDQLKDLKDQEGAFKNKLPIETIQRRIDSARAQIKGLQTQLLELKSQAKGGDMPTLEESVQIKEKFDLAWTLWKTAKRKVMDILRSLAIKAETSVTFLKEELDVETDSDWEIDFGPA</sequence>
<evidence type="ECO:0000256" key="1">
    <source>
        <dbReference type="SAM" id="Coils"/>
    </source>
</evidence>
<protein>
    <submittedName>
        <fullName evidence="2">Uncharacterized protein</fullName>
    </submittedName>
</protein>
<dbReference type="PhylomeDB" id="A0A0G4HE40"/>
<evidence type="ECO:0000313" key="2">
    <source>
        <dbReference type="EMBL" id="CEM42285.1"/>
    </source>
</evidence>
<name>A0A0G4HE40_9ALVE</name>
<reference evidence="2" key="1">
    <citation type="submission" date="2014-11" db="EMBL/GenBank/DDBJ databases">
        <authorList>
            <person name="Otto D Thomas"/>
            <person name="Naeem Raeece"/>
        </authorList>
    </citation>
    <scope>NUCLEOTIDE SEQUENCE</scope>
</reference>
<dbReference type="EMBL" id="CDMZ01002419">
    <property type="protein sequence ID" value="CEM42285.1"/>
    <property type="molecule type" value="Genomic_DNA"/>
</dbReference>
<dbReference type="Gene3D" id="1.10.287.1490">
    <property type="match status" value="1"/>
</dbReference>
<organism evidence="2">
    <name type="scientific">Chromera velia CCMP2878</name>
    <dbReference type="NCBI Taxonomy" id="1169474"/>
    <lineage>
        <taxon>Eukaryota</taxon>
        <taxon>Sar</taxon>
        <taxon>Alveolata</taxon>
        <taxon>Colpodellida</taxon>
        <taxon>Chromeraceae</taxon>
        <taxon>Chromera</taxon>
    </lineage>
</organism>
<keyword evidence="1" id="KW-0175">Coiled coil</keyword>